<sequence length="1370" mass="152909">MDEFIVATHITSVVPYPPSTVTIQTARQHLPLPQTLSNSIPTEHAIFASTIDHEATGTVLLRLIHGGLIIELSSLSTSIQPLRLVFPSLVLDSPAVFLWEDDELHVLAVTESGSLYRVVIPVQGRNLWKHDVENVWPREYLITNFPDSTEGPIVHVHGPYCIAVSLKNGSLLRLEADSLGYDSRDEEWTESVFHHGSFLSSITSFIPTLHSSQPNSADIVSITTYDWLSDIGHIWTLSRDRTLRLWKAKQGCIASKALPSVPHSLDHSRASSASGSNHPSRNHPLLDEVQQNLIRVFSKNDRIYVLAFVPTQSSVTSGGFFCVIDTATDQLFELSIIECSKRTVHRHLQDFIIQPGQSETDKLTLITLWDSQGRSCIEKTALNLDSLEDQDAQPHVWTPAIYPKESELTPAYMEEKLLTPGSLAETFLENIFKPGMFSSLSLRTAIDQYTDACLTLPGPPPPQLMATYTTLCENVASVVGCTVILNRDPQSGAFQYSNYWTALKRDWEGFVARCREVERSARWPLSLGTRSDNKVVILERERAATLVLEDMPIHFHRLITQGHQINDQSYDILAISGALRLKIGPEVMSAIESRVIDLVHQEAAFSLVDMLLDLAVKLEVKEYLEDFSWFKGRLERVGNLDQATRTAVDTIGGLDFSAKREEDEMDLTSLIPSSQSEWTRSLTAGYISAAVGARYQLSLSLITLLVFLSEELSSWDPNLLAEVFALFRGAAMLHYVSSMPAEKPSILADEDSGSVEDEVLSRLRNMDVSQTRVPLSAPTSLIHHLLAQSAAAGDIHIVAHNFLDNCGLLQSVSPAYATKFEVAFCERLRLLQAFDVARELLSYLPRTAATTFVLAQIWLQIGRFDDAAQLFERLAGCFGGDTALAPDDAEALTLVLPAAHAIGSDFLYYIHASELFKRHYLVHYEAHFAELAVSVAPPGSDTSGLRTNIVRGYASLSMYEEAYAALMMMPYDKLKRELASQLALQMCEADAVARLMKFDFAGIADEVEAVLSFKTRNSDPRLPPNFSRILYTWYIQRGEYRNAALTMYQRALKLQEIITNTSLFLALGEEQLDTYSIAINALALVDENSQWVTVPIVSDLHKRKKPTSKYIPESRFISSKHGVEVVHLKDMRGQHTLLAAQIDIIKREPDILNSPEFLLPPPVIVLRLAHNNLINQALNVASSLNVDMTDLFIKLTTQCIHLSKSRNSQPVESDWLLTDNASTWIGSPSDRGWKFLRQSLSVHDGPDTDYRYAKAAFETVLSIDRGSPPPPWLEQILENHHPECLIRLALRYDNIDDAVSYSLSLLKKSDARLARESSQNASLTWFPYALVDQVIGAASSSPMTHLLLPKLQSDLNSRLKRVHKLSQKPV</sequence>
<dbReference type="STRING" id="230819.A0A5C3L8I8"/>
<dbReference type="Pfam" id="PF23300">
    <property type="entry name" value="HEAT_Nup120"/>
    <property type="match status" value="1"/>
</dbReference>
<comment type="subcellular location">
    <subcellularLocation>
        <location evidence="1">Nucleus</location>
    </subcellularLocation>
</comment>
<dbReference type="Pfam" id="PF11715">
    <property type="entry name" value="Beta-prop_Nup120_160"/>
    <property type="match status" value="1"/>
</dbReference>
<evidence type="ECO:0000256" key="3">
    <source>
        <dbReference type="ARBA" id="ARBA00023242"/>
    </source>
</evidence>
<keyword evidence="9" id="KW-1185">Reference proteome</keyword>
<organism evidence="8 9">
    <name type="scientific">Coprinopsis marcescibilis</name>
    <name type="common">Agaric fungus</name>
    <name type="synonym">Psathyrella marcescibilis</name>
    <dbReference type="NCBI Taxonomy" id="230819"/>
    <lineage>
        <taxon>Eukaryota</taxon>
        <taxon>Fungi</taxon>
        <taxon>Dikarya</taxon>
        <taxon>Basidiomycota</taxon>
        <taxon>Agaricomycotina</taxon>
        <taxon>Agaricomycetes</taxon>
        <taxon>Agaricomycetidae</taxon>
        <taxon>Agaricales</taxon>
        <taxon>Agaricineae</taxon>
        <taxon>Psathyrellaceae</taxon>
        <taxon>Coprinopsis</taxon>
    </lineage>
</organism>
<evidence type="ECO:0000256" key="1">
    <source>
        <dbReference type="ARBA" id="ARBA00004123"/>
    </source>
</evidence>
<proteinExistence type="predicted"/>
<dbReference type="EMBL" id="ML210150">
    <property type="protein sequence ID" value="TFK29339.1"/>
    <property type="molecule type" value="Genomic_DNA"/>
</dbReference>
<dbReference type="Pfam" id="PF23347">
    <property type="entry name" value="TPR_Nup160_C"/>
    <property type="match status" value="1"/>
</dbReference>
<dbReference type="InterPro" id="IPR056548">
    <property type="entry name" value="HEAT_Nup120"/>
</dbReference>
<evidence type="ECO:0000313" key="8">
    <source>
        <dbReference type="EMBL" id="TFK29339.1"/>
    </source>
</evidence>
<dbReference type="InterPro" id="IPR056536">
    <property type="entry name" value="TPR_NUP160_C"/>
</dbReference>
<gene>
    <name evidence="8" type="ORF">FA15DRAFT_610509</name>
</gene>
<protein>
    <recommendedName>
        <fullName evidence="10">Nucleoporin Nup120/160-domain-containing protein</fullName>
    </recommendedName>
</protein>
<accession>A0A5C3L8I8</accession>
<keyword evidence="2" id="KW-0813">Transport</keyword>
<evidence type="ECO:0000259" key="6">
    <source>
        <dbReference type="Pfam" id="PF23300"/>
    </source>
</evidence>
<feature type="region of interest" description="Disordered" evidence="4">
    <location>
        <begin position="261"/>
        <end position="284"/>
    </location>
</feature>
<name>A0A5C3L8I8_COPMA</name>
<dbReference type="PANTHER" id="PTHR21286:SF0">
    <property type="entry name" value="NUCLEAR PORE COMPLEX PROTEIN NUP160"/>
    <property type="match status" value="1"/>
</dbReference>
<evidence type="ECO:0000313" key="9">
    <source>
        <dbReference type="Proteomes" id="UP000307440"/>
    </source>
</evidence>
<dbReference type="Proteomes" id="UP000307440">
    <property type="component" value="Unassembled WGS sequence"/>
</dbReference>
<evidence type="ECO:0000259" key="5">
    <source>
        <dbReference type="Pfam" id="PF11715"/>
    </source>
</evidence>
<dbReference type="OrthoDB" id="67716at2759"/>
<dbReference type="GO" id="GO:0017056">
    <property type="term" value="F:structural constituent of nuclear pore"/>
    <property type="evidence" value="ECO:0007669"/>
    <property type="project" value="TreeGrafter"/>
</dbReference>
<evidence type="ECO:0008006" key="10">
    <source>
        <dbReference type="Google" id="ProtNLM"/>
    </source>
</evidence>
<keyword evidence="3" id="KW-0539">Nucleus</keyword>
<dbReference type="InterPro" id="IPR021717">
    <property type="entry name" value="Nucleoporin_Nup160"/>
</dbReference>
<feature type="domain" description="NUP160 C-terminal TPR" evidence="7">
    <location>
        <begin position="1128"/>
        <end position="1367"/>
    </location>
</feature>
<dbReference type="GO" id="GO:0005643">
    <property type="term" value="C:nuclear pore"/>
    <property type="evidence" value="ECO:0007669"/>
    <property type="project" value="TreeGrafter"/>
</dbReference>
<evidence type="ECO:0000256" key="2">
    <source>
        <dbReference type="ARBA" id="ARBA00022448"/>
    </source>
</evidence>
<feature type="domain" description="Nucleoporin nup120-like HEAT repeat" evidence="6">
    <location>
        <begin position="824"/>
        <end position="988"/>
    </location>
</feature>
<evidence type="ECO:0000256" key="4">
    <source>
        <dbReference type="SAM" id="MobiDB-lite"/>
    </source>
</evidence>
<feature type="compositionally biased region" description="Polar residues" evidence="4">
    <location>
        <begin position="270"/>
        <end position="279"/>
    </location>
</feature>
<evidence type="ECO:0000259" key="7">
    <source>
        <dbReference type="Pfam" id="PF23347"/>
    </source>
</evidence>
<feature type="domain" description="Nucleoporin Nup120/160 beta-propeller" evidence="5">
    <location>
        <begin position="70"/>
        <end position="538"/>
    </location>
</feature>
<dbReference type="PANTHER" id="PTHR21286">
    <property type="entry name" value="NUCLEAR PORE COMPLEX PROTEIN NUP160"/>
    <property type="match status" value="1"/>
</dbReference>
<reference evidence="8 9" key="1">
    <citation type="journal article" date="2019" name="Nat. Ecol. Evol.">
        <title>Megaphylogeny resolves global patterns of mushroom evolution.</title>
        <authorList>
            <person name="Varga T."/>
            <person name="Krizsan K."/>
            <person name="Foldi C."/>
            <person name="Dima B."/>
            <person name="Sanchez-Garcia M."/>
            <person name="Sanchez-Ramirez S."/>
            <person name="Szollosi G.J."/>
            <person name="Szarkandi J.G."/>
            <person name="Papp V."/>
            <person name="Albert L."/>
            <person name="Andreopoulos W."/>
            <person name="Angelini C."/>
            <person name="Antonin V."/>
            <person name="Barry K.W."/>
            <person name="Bougher N.L."/>
            <person name="Buchanan P."/>
            <person name="Buyck B."/>
            <person name="Bense V."/>
            <person name="Catcheside P."/>
            <person name="Chovatia M."/>
            <person name="Cooper J."/>
            <person name="Damon W."/>
            <person name="Desjardin D."/>
            <person name="Finy P."/>
            <person name="Geml J."/>
            <person name="Haridas S."/>
            <person name="Hughes K."/>
            <person name="Justo A."/>
            <person name="Karasinski D."/>
            <person name="Kautmanova I."/>
            <person name="Kiss B."/>
            <person name="Kocsube S."/>
            <person name="Kotiranta H."/>
            <person name="LaButti K.M."/>
            <person name="Lechner B.E."/>
            <person name="Liimatainen K."/>
            <person name="Lipzen A."/>
            <person name="Lukacs Z."/>
            <person name="Mihaltcheva S."/>
            <person name="Morgado L.N."/>
            <person name="Niskanen T."/>
            <person name="Noordeloos M.E."/>
            <person name="Ohm R.A."/>
            <person name="Ortiz-Santana B."/>
            <person name="Ovrebo C."/>
            <person name="Racz N."/>
            <person name="Riley R."/>
            <person name="Savchenko A."/>
            <person name="Shiryaev A."/>
            <person name="Soop K."/>
            <person name="Spirin V."/>
            <person name="Szebenyi C."/>
            <person name="Tomsovsky M."/>
            <person name="Tulloss R.E."/>
            <person name="Uehling J."/>
            <person name="Grigoriev I.V."/>
            <person name="Vagvolgyi C."/>
            <person name="Papp T."/>
            <person name="Martin F.M."/>
            <person name="Miettinen O."/>
            <person name="Hibbett D.S."/>
            <person name="Nagy L.G."/>
        </authorList>
    </citation>
    <scope>NUCLEOTIDE SEQUENCE [LARGE SCALE GENOMIC DNA]</scope>
    <source>
        <strain evidence="8 9">CBS 121175</strain>
    </source>
</reference>
<dbReference type="InterPro" id="IPR059141">
    <property type="entry name" value="Beta-prop_Nup120_160"/>
</dbReference>